<dbReference type="PANTHER" id="PTHR10088">
    <property type="entry name" value="GLUCOKINASE REGULATORY PROTEIN"/>
    <property type="match status" value="1"/>
</dbReference>
<dbReference type="PROSITE" id="PS51464">
    <property type="entry name" value="SIS"/>
    <property type="match status" value="1"/>
</dbReference>
<dbReference type="GO" id="GO:1901135">
    <property type="term" value="P:carbohydrate derivative metabolic process"/>
    <property type="evidence" value="ECO:0007669"/>
    <property type="project" value="InterPro"/>
</dbReference>
<dbReference type="Pfam" id="PF22645">
    <property type="entry name" value="GKRP_SIS_N"/>
    <property type="match status" value="1"/>
</dbReference>
<organism evidence="5">
    <name type="scientific">Verticillium alfalfae (strain VaMs.102 / ATCC MYA-4576 / FGSC 10136)</name>
    <name type="common">Verticillium wilt of alfalfa</name>
    <name type="synonym">Verticillium albo-atrum</name>
    <dbReference type="NCBI Taxonomy" id="526221"/>
    <lineage>
        <taxon>Eukaryota</taxon>
        <taxon>Fungi</taxon>
        <taxon>Dikarya</taxon>
        <taxon>Ascomycota</taxon>
        <taxon>Pezizomycotina</taxon>
        <taxon>Sordariomycetes</taxon>
        <taxon>Hypocreomycetidae</taxon>
        <taxon>Glomerellales</taxon>
        <taxon>Plectosphaerellaceae</taxon>
        <taxon>Verticillium</taxon>
    </lineage>
</organism>
<dbReference type="Proteomes" id="UP000008698">
    <property type="component" value="Unassembled WGS sequence"/>
</dbReference>
<dbReference type="STRING" id="526221.C9SXZ0"/>
<dbReference type="Gene3D" id="3.40.50.10490">
    <property type="entry name" value="Glucose-6-phosphate isomerase like protein, domain 1"/>
    <property type="match status" value="1"/>
</dbReference>
<name>C9SXZ0_VERA1</name>
<feature type="compositionally biased region" description="Basic and acidic residues" evidence="2">
    <location>
        <begin position="356"/>
        <end position="368"/>
    </location>
</feature>
<evidence type="ECO:0000313" key="5">
    <source>
        <dbReference type="Proteomes" id="UP000008698"/>
    </source>
</evidence>
<evidence type="ECO:0000259" key="3">
    <source>
        <dbReference type="PROSITE" id="PS51464"/>
    </source>
</evidence>
<accession>C9SXZ0</accession>
<dbReference type="Gene3D" id="1.10.8.1080">
    <property type="match status" value="1"/>
</dbReference>
<dbReference type="PANTHER" id="PTHR10088:SF4">
    <property type="entry name" value="GLUCOKINASE REGULATORY PROTEIN"/>
    <property type="match status" value="1"/>
</dbReference>
<keyword evidence="5" id="KW-1185">Reference proteome</keyword>
<feature type="domain" description="SIS" evidence="3">
    <location>
        <begin position="211"/>
        <end position="382"/>
    </location>
</feature>
<dbReference type="SUPFAM" id="SSF53697">
    <property type="entry name" value="SIS domain"/>
    <property type="match status" value="1"/>
</dbReference>
<reference evidence="5" key="1">
    <citation type="journal article" date="2011" name="PLoS Pathog.">
        <title>Comparative genomics yields insights into niche adaptation of plant vascular wilt pathogens.</title>
        <authorList>
            <person name="Klosterman S.J."/>
            <person name="Subbarao K.V."/>
            <person name="Kang S."/>
            <person name="Veronese P."/>
            <person name="Gold S.E."/>
            <person name="Thomma B.P.H.J."/>
            <person name="Chen Z."/>
            <person name="Henrissat B."/>
            <person name="Lee Y.-H."/>
            <person name="Park J."/>
            <person name="Garcia-Pedrajas M.D."/>
            <person name="Barbara D.J."/>
            <person name="Anchieta A."/>
            <person name="de Jonge R."/>
            <person name="Santhanam P."/>
            <person name="Maruthachalam K."/>
            <person name="Atallah Z."/>
            <person name="Amyotte S.G."/>
            <person name="Paz Z."/>
            <person name="Inderbitzin P."/>
            <person name="Hayes R.J."/>
            <person name="Heiman D.I."/>
            <person name="Young S."/>
            <person name="Zeng Q."/>
            <person name="Engels R."/>
            <person name="Galagan J."/>
            <person name="Cuomo C.A."/>
            <person name="Dobinson K.F."/>
            <person name="Ma L.-J."/>
        </authorList>
    </citation>
    <scope>NUCLEOTIDE SEQUENCE [LARGE SCALE GENOMIC DNA]</scope>
    <source>
        <strain evidence="5">VaMs.102 / ATCC MYA-4576 / FGSC 10136</strain>
    </source>
</reference>
<dbReference type="InterPro" id="IPR001347">
    <property type="entry name" value="SIS_dom"/>
</dbReference>
<dbReference type="InterPro" id="IPR040190">
    <property type="entry name" value="MURQ/GCKR"/>
</dbReference>
<dbReference type="EMBL" id="DS985229">
    <property type="protein sequence ID" value="EEY23655.1"/>
    <property type="molecule type" value="Genomic_DNA"/>
</dbReference>
<evidence type="ECO:0000256" key="1">
    <source>
        <dbReference type="ARBA" id="ARBA00023277"/>
    </source>
</evidence>
<feature type="region of interest" description="Disordered" evidence="2">
    <location>
        <begin position="346"/>
        <end position="369"/>
    </location>
</feature>
<dbReference type="RefSeq" id="XP_003000045.1">
    <property type="nucleotide sequence ID" value="XM_002999999.1"/>
</dbReference>
<keyword evidence="1" id="KW-0119">Carbohydrate metabolism</keyword>
<gene>
    <name evidence="4" type="ORF">VDBG_09765</name>
</gene>
<feature type="region of interest" description="Disordered" evidence="2">
    <location>
        <begin position="1"/>
        <end position="20"/>
    </location>
</feature>
<dbReference type="HOGENOM" id="CLU_657567_0_0_1"/>
<dbReference type="AlphaFoldDB" id="C9SXZ0"/>
<dbReference type="KEGG" id="val:VDBG_09765"/>
<dbReference type="InterPro" id="IPR046348">
    <property type="entry name" value="SIS_dom_sf"/>
</dbReference>
<dbReference type="GO" id="GO:0097367">
    <property type="term" value="F:carbohydrate derivative binding"/>
    <property type="evidence" value="ECO:0007669"/>
    <property type="project" value="InterPro"/>
</dbReference>
<sequence length="418" mass="45098">MAPPRLKTTQKGPISRLRGPSFVSTHAGEAITHAWVVEQSKRGKNDLCPRMMKEAFHLGPLRGSENLCFNSHCGRGRRAAVSQLMLLPAEARFRFSGGARTQRTDRGTDFRSDRPGQSKDQAGAYAEPSPRPKDARFDILRNLQWKDGQMRLSGRRYRPSEAPHKHLGYEGNPYHDVFAGPSSASFNRAEASVSFAIAACLPAIAAFVGDLIPLLRRSGRLIYVFAENSGRVAHMDCAELPVTNSVDREQFLAVVAGGIGAVLEVVEGAEDLYDDGAAKVYDLCLTSQNTVIGISSSERTPFVTDALTAAITRGSSRMGSTGVNHPLVVSVGPEFVTGGTRLKAGSCAKNAPKGGSTRERDNHSKSDENASIETLIERCRGSVKLACAVGLSGLHWSIAKRRLDGVDGHVQAFATRLE</sequence>
<dbReference type="eggNOG" id="ENOG502QS2J">
    <property type="taxonomic scope" value="Eukaryota"/>
</dbReference>
<evidence type="ECO:0000313" key="4">
    <source>
        <dbReference type="EMBL" id="EEY23655.1"/>
    </source>
</evidence>
<dbReference type="OrthoDB" id="311172at2759"/>
<feature type="region of interest" description="Disordered" evidence="2">
    <location>
        <begin position="97"/>
        <end position="133"/>
    </location>
</feature>
<dbReference type="GeneID" id="9531952"/>
<proteinExistence type="predicted"/>
<feature type="compositionally biased region" description="Basic and acidic residues" evidence="2">
    <location>
        <begin position="102"/>
        <end position="117"/>
    </location>
</feature>
<evidence type="ECO:0000256" key="2">
    <source>
        <dbReference type="SAM" id="MobiDB-lite"/>
    </source>
</evidence>
<protein>
    <submittedName>
        <fullName evidence="4">N-acetylmuramic acid 6-phosphate etherase</fullName>
    </submittedName>
</protein>